<comment type="caution">
    <text evidence="1">The sequence shown here is derived from an EMBL/GenBank/DDBJ whole genome shotgun (WGS) entry which is preliminary data.</text>
</comment>
<sequence>MPRKFLGEKIDPNVDAIRPASMTLTSADLMNIPTFQFEDDPVNSEDIDDHKYGKRLSRKFGGTMKLKKTLESVPGIFIHDYRKRLQLDRETQFRSKNNSNISGIIIPKISLSRYGNTNKSNNELRPKNLQERRVLQKRISSRKLFDLHELPEVKEKVINDEQSFILDEKTNNDKENFSKHIKNLNDITTSNNNDSEIFQDIISCYNSEEKIANKQQATVFNRELERVLSHVVKIDNMNKMQREFGAKDINHLCLPTKINNMPLTPTFNSIDTQLNALDGCNEFTESTPSSSMTERTYSLNSPNLSATIDSNSAYNTALEDFDSLTDLSITKIPSAISDEDTKKYLSQGLCTMSLNVQNNTRRTNQIKVLRLRKIEIKPTIATLDYSNGNDTELEEDDYIISPQYPTKQSLMVHPRVDTIQQLQEKIDHIKLAKQNTILSLSSSVYSER</sequence>
<proteinExistence type="predicted"/>
<evidence type="ECO:0000313" key="1">
    <source>
        <dbReference type="EMBL" id="KAK5779983.1"/>
    </source>
</evidence>
<dbReference type="Proteomes" id="UP001306508">
    <property type="component" value="Unassembled WGS sequence"/>
</dbReference>
<protein>
    <submittedName>
        <fullName evidence="1">Uncharacterized protein</fullName>
    </submittedName>
</protein>
<dbReference type="AlphaFoldDB" id="A0AAN7WT34"/>
<dbReference type="EMBL" id="JAWIZZ010000045">
    <property type="protein sequence ID" value="KAK5779983.1"/>
    <property type="molecule type" value="Genomic_DNA"/>
</dbReference>
<name>A0AAN7WT34_9SACH</name>
<keyword evidence="2" id="KW-1185">Reference proteome</keyword>
<reference evidence="2" key="1">
    <citation type="submission" date="2023-07" db="EMBL/GenBank/DDBJ databases">
        <title>A draft genome of Kazachstania heterogenica Y-27499.</title>
        <authorList>
            <person name="Donic C."/>
            <person name="Kralova J.S."/>
            <person name="Fidel L."/>
            <person name="Ben-Dor S."/>
            <person name="Jung S."/>
        </authorList>
    </citation>
    <scope>NUCLEOTIDE SEQUENCE [LARGE SCALE GENOMIC DNA]</scope>
    <source>
        <strain evidence="2">Y27499</strain>
    </source>
</reference>
<evidence type="ECO:0000313" key="2">
    <source>
        <dbReference type="Proteomes" id="UP001306508"/>
    </source>
</evidence>
<organism evidence="1 2">
    <name type="scientific">Arxiozyma heterogenica</name>
    <dbReference type="NCBI Taxonomy" id="278026"/>
    <lineage>
        <taxon>Eukaryota</taxon>
        <taxon>Fungi</taxon>
        <taxon>Dikarya</taxon>
        <taxon>Ascomycota</taxon>
        <taxon>Saccharomycotina</taxon>
        <taxon>Saccharomycetes</taxon>
        <taxon>Saccharomycetales</taxon>
        <taxon>Saccharomycetaceae</taxon>
        <taxon>Arxiozyma</taxon>
    </lineage>
</organism>
<gene>
    <name evidence="1" type="ORF">RI543_002523</name>
</gene>
<accession>A0AAN7WT34</accession>